<name>A0A7R6TPM5_9RHOO</name>
<evidence type="ECO:0000256" key="7">
    <source>
        <dbReference type="ARBA" id="ARBA00022741"/>
    </source>
</evidence>
<gene>
    <name evidence="11" type="ORF">ICHIAU1_21030</name>
</gene>
<dbReference type="GO" id="GO:0005737">
    <property type="term" value="C:cytoplasm"/>
    <property type="evidence" value="ECO:0007669"/>
    <property type="project" value="UniProtKB-SubCell"/>
</dbReference>
<dbReference type="GO" id="GO:0002949">
    <property type="term" value="P:tRNA threonylcarbamoyladenosine modification"/>
    <property type="evidence" value="ECO:0007669"/>
    <property type="project" value="InterPro"/>
</dbReference>
<dbReference type="EMBL" id="AP022345">
    <property type="protein sequence ID" value="BBU69820.1"/>
    <property type="molecule type" value="Genomic_DNA"/>
</dbReference>
<dbReference type="GO" id="GO:0016740">
    <property type="term" value="F:transferase activity"/>
    <property type="evidence" value="ECO:0007669"/>
    <property type="project" value="UniProtKB-KW"/>
</dbReference>
<keyword evidence="8" id="KW-0067">ATP-binding</keyword>
<dbReference type="GO" id="GO:0005524">
    <property type="term" value="F:ATP binding"/>
    <property type="evidence" value="ECO:0007669"/>
    <property type="project" value="UniProtKB-KW"/>
</dbReference>
<reference evidence="12" key="1">
    <citation type="submission" date="2020-01" db="EMBL/GenBank/DDBJ databases">
        <title>Phosphoaccumulans saitamaens gen. nov., sp. nov., a polyphosphate accumulating bacterium isolated from surface river water.</title>
        <authorList>
            <person name="Watanabe K."/>
            <person name="Suda W."/>
        </authorList>
    </citation>
    <scope>NUCLEOTIDE SEQUENCE [LARGE SCALE GENOMIC DNA]</scope>
    <source>
        <strain evidence="12">ICHIAU1</strain>
    </source>
</reference>
<keyword evidence="5" id="KW-0819">tRNA processing</keyword>
<evidence type="ECO:0000256" key="8">
    <source>
        <dbReference type="ARBA" id="ARBA00022840"/>
    </source>
</evidence>
<keyword evidence="9" id="KW-0460">Magnesium</keyword>
<keyword evidence="12" id="KW-1185">Reference proteome</keyword>
<dbReference type="Pfam" id="PF02367">
    <property type="entry name" value="TsaE"/>
    <property type="match status" value="1"/>
</dbReference>
<dbReference type="PANTHER" id="PTHR33540">
    <property type="entry name" value="TRNA THREONYLCARBAMOYLADENOSINE BIOSYNTHESIS PROTEIN TSAE"/>
    <property type="match status" value="1"/>
</dbReference>
<keyword evidence="6" id="KW-0479">Metal-binding</keyword>
<keyword evidence="7" id="KW-0547">Nucleotide-binding</keyword>
<proteinExistence type="inferred from homology"/>
<dbReference type="InterPro" id="IPR027417">
    <property type="entry name" value="P-loop_NTPase"/>
</dbReference>
<evidence type="ECO:0000256" key="6">
    <source>
        <dbReference type="ARBA" id="ARBA00022723"/>
    </source>
</evidence>
<dbReference type="GO" id="GO:0046872">
    <property type="term" value="F:metal ion binding"/>
    <property type="evidence" value="ECO:0007669"/>
    <property type="project" value="UniProtKB-KW"/>
</dbReference>
<evidence type="ECO:0000256" key="10">
    <source>
        <dbReference type="ARBA" id="ARBA00032441"/>
    </source>
</evidence>
<evidence type="ECO:0000313" key="12">
    <source>
        <dbReference type="Proteomes" id="UP000463961"/>
    </source>
</evidence>
<evidence type="ECO:0000256" key="4">
    <source>
        <dbReference type="ARBA" id="ARBA00022490"/>
    </source>
</evidence>
<dbReference type="AlphaFoldDB" id="A0A7R6TPM5"/>
<dbReference type="Proteomes" id="UP000463961">
    <property type="component" value="Chromosome"/>
</dbReference>
<dbReference type="SUPFAM" id="SSF52540">
    <property type="entry name" value="P-loop containing nucleoside triphosphate hydrolases"/>
    <property type="match status" value="1"/>
</dbReference>
<accession>A0A7R6TPM5</accession>
<comment type="similarity">
    <text evidence="2">Belongs to the TsaE family.</text>
</comment>
<evidence type="ECO:0000256" key="1">
    <source>
        <dbReference type="ARBA" id="ARBA00004496"/>
    </source>
</evidence>
<dbReference type="NCBIfam" id="TIGR00150">
    <property type="entry name" value="T6A_YjeE"/>
    <property type="match status" value="1"/>
</dbReference>
<evidence type="ECO:0000256" key="2">
    <source>
        <dbReference type="ARBA" id="ARBA00007599"/>
    </source>
</evidence>
<organism evidence="11 12">
    <name type="scientific">Fluviibacter phosphoraccumulans</name>
    <dbReference type="NCBI Taxonomy" id="1751046"/>
    <lineage>
        <taxon>Bacteria</taxon>
        <taxon>Pseudomonadati</taxon>
        <taxon>Pseudomonadota</taxon>
        <taxon>Betaproteobacteria</taxon>
        <taxon>Rhodocyclales</taxon>
        <taxon>Fluviibacteraceae</taxon>
        <taxon>Fluviibacter</taxon>
    </lineage>
</organism>
<sequence length="158" mass="16938">MRTFLPDEQSTLDAGSAIANLIRGAALFRPPGFQIRLVGDLGAGKTTLVRGVLRGLGYLGRVKSPTYPLLETYHVDSVTVAHFDLYRLEAPSGFAEAGFEEVFAGEGIRFVEWPDRAGSLLPPADWIVTLQAQPPEGRVLDISGLTTVGCDALAALKL</sequence>
<evidence type="ECO:0000313" key="11">
    <source>
        <dbReference type="EMBL" id="BBU69820.1"/>
    </source>
</evidence>
<dbReference type="InterPro" id="IPR003442">
    <property type="entry name" value="T6A_TsaE"/>
</dbReference>
<evidence type="ECO:0000256" key="9">
    <source>
        <dbReference type="ARBA" id="ARBA00022842"/>
    </source>
</evidence>
<dbReference type="RefSeq" id="WP_162049506.1">
    <property type="nucleotide sequence ID" value="NZ_AP022345.1"/>
</dbReference>
<protein>
    <recommendedName>
        <fullName evidence="3">tRNA threonylcarbamoyladenosine biosynthesis protein TsaE</fullName>
    </recommendedName>
    <alternativeName>
        <fullName evidence="10">t(6)A37 threonylcarbamoyladenosine biosynthesis protein TsaE</fullName>
    </alternativeName>
</protein>
<dbReference type="Gene3D" id="3.40.50.300">
    <property type="entry name" value="P-loop containing nucleotide triphosphate hydrolases"/>
    <property type="match status" value="1"/>
</dbReference>
<evidence type="ECO:0000256" key="3">
    <source>
        <dbReference type="ARBA" id="ARBA00019010"/>
    </source>
</evidence>
<evidence type="ECO:0000256" key="5">
    <source>
        <dbReference type="ARBA" id="ARBA00022694"/>
    </source>
</evidence>
<keyword evidence="4" id="KW-0963">Cytoplasm</keyword>
<dbReference type="OrthoDB" id="9800307at2"/>
<comment type="subcellular location">
    <subcellularLocation>
        <location evidence="1">Cytoplasm</location>
    </subcellularLocation>
</comment>
<dbReference type="PANTHER" id="PTHR33540:SF2">
    <property type="entry name" value="TRNA THREONYLCARBAMOYLADENOSINE BIOSYNTHESIS PROTEIN TSAE"/>
    <property type="match status" value="1"/>
</dbReference>
<keyword evidence="11" id="KW-0808">Transferase</keyword>